<dbReference type="Proteomes" id="UP000010866">
    <property type="component" value="Chromosome"/>
</dbReference>
<keyword evidence="4 7" id="KW-0547">Nucleotide-binding</keyword>
<dbReference type="Pfam" id="PF00004">
    <property type="entry name" value="AAA"/>
    <property type="match status" value="1"/>
</dbReference>
<dbReference type="CDD" id="cd00009">
    <property type="entry name" value="AAA"/>
    <property type="match status" value="1"/>
</dbReference>
<evidence type="ECO:0000256" key="6">
    <source>
        <dbReference type="ARBA" id="ARBA00032141"/>
    </source>
</evidence>
<dbReference type="CDD" id="cd18140">
    <property type="entry name" value="HLD_clamp_RFC"/>
    <property type="match status" value="1"/>
</dbReference>
<dbReference type="GO" id="GO:0005524">
    <property type="term" value="F:ATP binding"/>
    <property type="evidence" value="ECO:0007669"/>
    <property type="project" value="UniProtKB-UniRule"/>
</dbReference>
<dbReference type="SMART" id="SM00382">
    <property type="entry name" value="AAA"/>
    <property type="match status" value="1"/>
</dbReference>
<dbReference type="Pfam" id="PF21960">
    <property type="entry name" value="RCF1-5-like_lid"/>
    <property type="match status" value="1"/>
</dbReference>
<dbReference type="OrthoDB" id="8658at2157"/>
<dbReference type="GO" id="GO:0006260">
    <property type="term" value="P:DNA replication"/>
    <property type="evidence" value="ECO:0007669"/>
    <property type="project" value="UniProtKB-UniRule"/>
</dbReference>
<dbReference type="GeneID" id="14407791"/>
<comment type="subunit">
    <text evidence="7">Heteromultimer composed of small subunits (RfcS) and large subunits (RfcL).</text>
</comment>
<evidence type="ECO:0000256" key="5">
    <source>
        <dbReference type="ARBA" id="ARBA00022840"/>
    </source>
</evidence>
<dbReference type="HOGENOM" id="CLU_027255_0_0_2"/>
<gene>
    <name evidence="7" type="primary">rfcL</name>
    <name evidence="9" type="ordered locus">Metho_0659</name>
</gene>
<keyword evidence="3 7" id="KW-0235">DNA replication</keyword>
<dbReference type="RefSeq" id="WP_015324083.1">
    <property type="nucleotide sequence ID" value="NC_019977.1"/>
</dbReference>
<protein>
    <recommendedName>
        <fullName evidence="2 7">Replication factor C large subunit</fullName>
        <shortName evidence="7">RFC large subunit</shortName>
    </recommendedName>
    <alternativeName>
        <fullName evidence="6 7">Clamp loader large subunit</fullName>
    </alternativeName>
</protein>
<proteinExistence type="inferred from homology"/>
<dbReference type="EMBL" id="CP003362">
    <property type="protein sequence ID" value="AGB48915.1"/>
    <property type="molecule type" value="Genomic_DNA"/>
</dbReference>
<evidence type="ECO:0000313" key="9">
    <source>
        <dbReference type="EMBL" id="AGB48915.1"/>
    </source>
</evidence>
<organism evidence="9 10">
    <name type="scientific">Methanomethylovorans hollandica (strain DSM 15978 / NBRC 107637 / DMS1)</name>
    <dbReference type="NCBI Taxonomy" id="867904"/>
    <lineage>
        <taxon>Archaea</taxon>
        <taxon>Methanobacteriati</taxon>
        <taxon>Methanobacteriota</taxon>
        <taxon>Stenosarchaea group</taxon>
        <taxon>Methanomicrobia</taxon>
        <taxon>Methanosarcinales</taxon>
        <taxon>Methanosarcinaceae</taxon>
        <taxon>Methanomethylovorans</taxon>
    </lineage>
</organism>
<accession>L0KW53</accession>
<dbReference type="GO" id="GO:0003689">
    <property type="term" value="F:DNA clamp loader activity"/>
    <property type="evidence" value="ECO:0007669"/>
    <property type="project" value="UniProtKB-UniRule"/>
</dbReference>
<dbReference type="InterPro" id="IPR047854">
    <property type="entry name" value="RFC_lid"/>
</dbReference>
<evidence type="ECO:0000256" key="3">
    <source>
        <dbReference type="ARBA" id="ARBA00022705"/>
    </source>
</evidence>
<name>L0KW53_METHD</name>
<dbReference type="NCBIfam" id="NF003229">
    <property type="entry name" value="PRK04195.1-5"/>
    <property type="match status" value="1"/>
</dbReference>
<keyword evidence="10" id="KW-1185">Reference proteome</keyword>
<dbReference type="InterPro" id="IPR027417">
    <property type="entry name" value="P-loop_NTPase"/>
</dbReference>
<feature type="domain" description="AAA+ ATPase" evidence="8">
    <location>
        <begin position="42"/>
        <end position="174"/>
    </location>
</feature>
<dbReference type="NCBIfam" id="NF003231">
    <property type="entry name" value="PRK04195.2-1"/>
    <property type="match status" value="1"/>
</dbReference>
<dbReference type="InterPro" id="IPR023935">
    <property type="entry name" value="Rep_factor-C_lsu"/>
</dbReference>
<dbReference type="Gene3D" id="1.10.8.60">
    <property type="match status" value="1"/>
</dbReference>
<dbReference type="PANTHER" id="PTHR23389">
    <property type="entry name" value="CHROMOSOME TRANSMISSION FIDELITY FACTOR 18"/>
    <property type="match status" value="1"/>
</dbReference>
<dbReference type="SUPFAM" id="SSF52540">
    <property type="entry name" value="P-loop containing nucleoside triphosphate hydrolases"/>
    <property type="match status" value="1"/>
</dbReference>
<dbReference type="GO" id="GO:0016887">
    <property type="term" value="F:ATP hydrolysis activity"/>
    <property type="evidence" value="ECO:0007669"/>
    <property type="project" value="InterPro"/>
</dbReference>
<dbReference type="HAMAP" id="MF_01508">
    <property type="entry name" value="RfcL"/>
    <property type="match status" value="1"/>
</dbReference>
<dbReference type="Gene3D" id="3.40.50.300">
    <property type="entry name" value="P-loop containing nucleotide triphosphate hydrolases"/>
    <property type="match status" value="1"/>
</dbReference>
<keyword evidence="5 7" id="KW-0067">ATP-binding</keyword>
<dbReference type="AlphaFoldDB" id="L0KW53"/>
<dbReference type="KEGG" id="mhz:Metho_0659"/>
<evidence type="ECO:0000256" key="7">
    <source>
        <dbReference type="HAMAP-Rule" id="MF_01508"/>
    </source>
</evidence>
<feature type="binding site" evidence="7">
    <location>
        <begin position="50"/>
        <end position="57"/>
    </location>
    <ligand>
        <name>ATP</name>
        <dbReference type="ChEBI" id="CHEBI:30616"/>
    </ligand>
</feature>
<dbReference type="STRING" id="867904.Metho_0659"/>
<evidence type="ECO:0000259" key="8">
    <source>
        <dbReference type="SMART" id="SM00382"/>
    </source>
</evidence>
<dbReference type="PANTHER" id="PTHR23389:SF6">
    <property type="entry name" value="REPLICATION FACTOR C SUBUNIT 1"/>
    <property type="match status" value="1"/>
</dbReference>
<evidence type="ECO:0000256" key="2">
    <source>
        <dbReference type="ARBA" id="ARBA00014793"/>
    </source>
</evidence>
<sequence length="500" mass="55885">MTTPKEWAEKYRPKSLADVLGNPTAIRQLRSWAEQWLDGTPEQKAVLLHGPAGVGKTSTAHALAQDMEWEVIELNASDQRTADVIERIAGSASRMSTLGGMSSKRLIVLDEADNMHGTSDRGGPKAIGNIILATGQPIVLIANDAYGIPSSVRSNLLEIKFNALQTRSMIPALKQVAQKEGLMCGVGIIEKIAENADGDMRSAINDLQAVAVGRNEINIEDIATAERDNKESIFKVMERIFKGTDAKTALETTYGLDESPEDLIHWIDENLPVQYAGKEEGKVTDSIKNGYEYISRADLFLGRVQKRQNYLMWRYASVLMTCGTVVSKSQPKRGFVKFSPPSLWRRMGQLKARKNMRNNIAIKIAGHCHESMRYSSTEIAGIYSILLEDPEYAPAVVAELGLDLDELAFMTGASKVTKKLQKVYDDAQELRKDKRQDEVPFFRMPEKPILNDDKKQTNLSNILTNKIEPPEENKQNTELVKKKENIDNIIKKTQKTLFDF</sequence>
<dbReference type="InterPro" id="IPR003959">
    <property type="entry name" value="ATPase_AAA_core"/>
</dbReference>
<evidence type="ECO:0000256" key="4">
    <source>
        <dbReference type="ARBA" id="ARBA00022741"/>
    </source>
</evidence>
<reference evidence="10" key="1">
    <citation type="submission" date="2012-02" db="EMBL/GenBank/DDBJ databases">
        <title>Complete sequence of chromosome of Methanomethylovorans hollandica DSM 15978.</title>
        <authorList>
            <person name="Lucas S."/>
            <person name="Copeland A."/>
            <person name="Lapidus A."/>
            <person name="Glavina del Rio T."/>
            <person name="Dalin E."/>
            <person name="Tice H."/>
            <person name="Bruce D."/>
            <person name="Goodwin L."/>
            <person name="Pitluck S."/>
            <person name="Peters L."/>
            <person name="Mikhailova N."/>
            <person name="Held B."/>
            <person name="Kyrpides N."/>
            <person name="Mavromatis K."/>
            <person name="Ivanova N."/>
            <person name="Brettin T."/>
            <person name="Detter J.C."/>
            <person name="Han C."/>
            <person name="Larimer F."/>
            <person name="Land M."/>
            <person name="Hauser L."/>
            <person name="Markowitz V."/>
            <person name="Cheng J.-F."/>
            <person name="Hugenholtz P."/>
            <person name="Woyke T."/>
            <person name="Wu D."/>
            <person name="Spring S."/>
            <person name="Schroeder M."/>
            <person name="Brambilla E."/>
            <person name="Klenk H.-P."/>
            <person name="Eisen J.A."/>
        </authorList>
    </citation>
    <scope>NUCLEOTIDE SEQUENCE [LARGE SCALE GENOMIC DNA]</scope>
    <source>
        <strain evidence="10">DSM 15978 / NBRC 107637 / DMS1</strain>
    </source>
</reference>
<evidence type="ECO:0000313" key="10">
    <source>
        <dbReference type="Proteomes" id="UP000010866"/>
    </source>
</evidence>
<comment type="similarity">
    <text evidence="1 7">Belongs to the activator 1 small subunits family. RfcL subfamily.</text>
</comment>
<evidence type="ECO:0000256" key="1">
    <source>
        <dbReference type="ARBA" id="ARBA00006878"/>
    </source>
</evidence>
<comment type="function">
    <text evidence="7">Part of the RFC clamp loader complex which loads the PCNA sliding clamp onto DNA.</text>
</comment>
<dbReference type="InterPro" id="IPR003593">
    <property type="entry name" value="AAA+_ATPase"/>
</dbReference>